<comment type="caution">
    <text evidence="5">The sequence shown here is derived from an EMBL/GenBank/DDBJ whole genome shotgun (WGS) entry which is preliminary data.</text>
</comment>
<accession>A0A2P7Z2I4</accession>
<dbReference type="GO" id="GO:0003723">
    <property type="term" value="F:RNA binding"/>
    <property type="evidence" value="ECO:0007669"/>
    <property type="project" value="TreeGrafter"/>
</dbReference>
<dbReference type="PANTHER" id="PTHR13031:SF0">
    <property type="entry name" value="RIBONUCLEASE P PROTEIN SUBUNIT P30"/>
    <property type="match status" value="1"/>
</dbReference>
<evidence type="ECO:0000256" key="1">
    <source>
        <dbReference type="ARBA" id="ARBA00004123"/>
    </source>
</evidence>
<dbReference type="STRING" id="40998.A0A2P7Z2I4"/>
<dbReference type="Pfam" id="PF01876">
    <property type="entry name" value="RNase_P_p30"/>
    <property type="match status" value="1"/>
</dbReference>
<comment type="similarity">
    <text evidence="2">Belongs to the eukaryotic/archaeal RNase P protein component 3 family.</text>
</comment>
<evidence type="ECO:0000256" key="4">
    <source>
        <dbReference type="SAM" id="MobiDB-lite"/>
    </source>
</evidence>
<dbReference type="AlphaFoldDB" id="A0A2P7Z2I4"/>
<dbReference type="InterPro" id="IPR016195">
    <property type="entry name" value="Pol/histidinol_Pase-like"/>
</dbReference>
<dbReference type="Gene3D" id="3.20.20.140">
    <property type="entry name" value="Metal-dependent hydrolases"/>
    <property type="match status" value="1"/>
</dbReference>
<evidence type="ECO:0000256" key="2">
    <source>
        <dbReference type="ARBA" id="ARBA00007331"/>
    </source>
</evidence>
<dbReference type="EMBL" id="NHZQ01000335">
    <property type="protein sequence ID" value="PSK42432.1"/>
    <property type="molecule type" value="Genomic_DNA"/>
</dbReference>
<evidence type="ECO:0000313" key="6">
    <source>
        <dbReference type="Proteomes" id="UP000243723"/>
    </source>
</evidence>
<protein>
    <submittedName>
        <fullName evidence="5">Uncharacterized protein</fullName>
    </submittedName>
</protein>
<dbReference type="PANTHER" id="PTHR13031">
    <property type="entry name" value="RIBONUCLEASE P SUBUNIT P30"/>
    <property type="match status" value="1"/>
</dbReference>
<evidence type="ECO:0000256" key="3">
    <source>
        <dbReference type="ARBA" id="ARBA00022694"/>
    </source>
</evidence>
<dbReference type="Proteomes" id="UP000243723">
    <property type="component" value="Unassembled WGS sequence"/>
</dbReference>
<evidence type="ECO:0000313" key="5">
    <source>
        <dbReference type="EMBL" id="PSK42432.1"/>
    </source>
</evidence>
<gene>
    <name evidence="5" type="ORF">B9Z65_4346</name>
</gene>
<organism evidence="5 6">
    <name type="scientific">Elsinoe australis</name>
    <dbReference type="NCBI Taxonomy" id="40998"/>
    <lineage>
        <taxon>Eukaryota</taxon>
        <taxon>Fungi</taxon>
        <taxon>Dikarya</taxon>
        <taxon>Ascomycota</taxon>
        <taxon>Pezizomycotina</taxon>
        <taxon>Dothideomycetes</taxon>
        <taxon>Dothideomycetidae</taxon>
        <taxon>Myriangiales</taxon>
        <taxon>Elsinoaceae</taxon>
        <taxon>Elsinoe</taxon>
    </lineage>
</organism>
<dbReference type="GO" id="GO:0005655">
    <property type="term" value="C:nucleolar ribonuclease P complex"/>
    <property type="evidence" value="ECO:0007669"/>
    <property type="project" value="TreeGrafter"/>
</dbReference>
<feature type="compositionally biased region" description="Basic and acidic residues" evidence="4">
    <location>
        <begin position="242"/>
        <end position="258"/>
    </location>
</feature>
<keyword evidence="3" id="KW-0819">tRNA processing</keyword>
<comment type="subcellular location">
    <subcellularLocation>
        <location evidence="1">Nucleus</location>
    </subcellularLocation>
</comment>
<proteinExistence type="inferred from homology"/>
<sequence length="301" mass="33154">MFYDLNVQWTSATDPELPRTLAFLAELGYDVVALNHTFSGKLPPELTCPIPSPLPFPVPKNLTILRRLTLPLTSPLSNARLKSLSASYDLLALRPTDEKTLQACCSTLDVDIVSLDLSQRFGFPFKFKPLSEGVKRGVRIEVCYSQGVSGDPNARRNVISNCTSLIRASRGRGLMVSSEARRAVECRGPWDVVNLLAVWGLSQERAFEAVSKEARSVVVMAGLKRSGYRGVVDIVYGGEDTQRTDDVQDKDKVEKTNGEKTNVAKRKAEELKSTPAKEGQPMSKRQMKRNAKAAREVANAA</sequence>
<dbReference type="OrthoDB" id="17948at2759"/>
<keyword evidence="6" id="KW-1185">Reference proteome</keyword>
<dbReference type="InterPro" id="IPR002738">
    <property type="entry name" value="RNase_P_p30"/>
</dbReference>
<reference evidence="5 6" key="1">
    <citation type="submission" date="2017-05" db="EMBL/GenBank/DDBJ databases">
        <title>Draft genome sequence of Elsinoe australis.</title>
        <authorList>
            <person name="Cheng Q."/>
        </authorList>
    </citation>
    <scope>NUCLEOTIDE SEQUENCE [LARGE SCALE GENOMIC DNA]</scope>
    <source>
        <strain evidence="5 6">NL1</strain>
    </source>
</reference>
<name>A0A2P7Z2I4_9PEZI</name>
<dbReference type="SUPFAM" id="SSF89550">
    <property type="entry name" value="PHP domain-like"/>
    <property type="match status" value="1"/>
</dbReference>
<feature type="region of interest" description="Disordered" evidence="4">
    <location>
        <begin position="242"/>
        <end position="301"/>
    </location>
</feature>
<dbReference type="GO" id="GO:0008033">
    <property type="term" value="P:tRNA processing"/>
    <property type="evidence" value="ECO:0007669"/>
    <property type="project" value="UniProtKB-KW"/>
</dbReference>